<dbReference type="InterPro" id="IPR036390">
    <property type="entry name" value="WH_DNA-bd_sf"/>
</dbReference>
<dbReference type="InterPro" id="IPR057727">
    <property type="entry name" value="WCX_dom"/>
</dbReference>
<keyword evidence="4" id="KW-1185">Reference proteome</keyword>
<dbReference type="PANTHER" id="PTHR34580">
    <property type="match status" value="1"/>
</dbReference>
<organism evidence="3 4">
    <name type="scientific">Fusibacillus kribbianus</name>
    <dbReference type="NCBI Taxonomy" id="3044208"/>
    <lineage>
        <taxon>Bacteria</taxon>
        <taxon>Bacillati</taxon>
        <taxon>Bacillota</taxon>
        <taxon>Clostridia</taxon>
        <taxon>Lachnospirales</taxon>
        <taxon>Lachnospiraceae</taxon>
        <taxon>Fusibacillus</taxon>
    </lineage>
</organism>
<reference evidence="3 4" key="1">
    <citation type="submission" date="2023-05" db="EMBL/GenBank/DDBJ databases">
        <title>[ruminococcus] sp. nov., isolated from a pig farm feces dump.</title>
        <authorList>
            <person name="Chang Y.-H."/>
        </authorList>
    </citation>
    <scope>NUCLEOTIDE SEQUENCE [LARGE SCALE GENOMIC DNA]</scope>
    <source>
        <strain evidence="3 4">YH-rum2234</strain>
    </source>
</reference>
<dbReference type="InterPro" id="IPR026881">
    <property type="entry name" value="WYL_dom"/>
</dbReference>
<dbReference type="EMBL" id="JASGBQ010000027">
    <property type="protein sequence ID" value="MDI9243198.1"/>
    <property type="molecule type" value="Genomic_DNA"/>
</dbReference>
<dbReference type="RefSeq" id="WP_283231626.1">
    <property type="nucleotide sequence ID" value="NZ_JASGBQ010000027.1"/>
</dbReference>
<dbReference type="Pfam" id="PF25583">
    <property type="entry name" value="WCX"/>
    <property type="match status" value="1"/>
</dbReference>
<gene>
    <name evidence="3" type="ORF">QJ036_12145</name>
</gene>
<evidence type="ECO:0000313" key="3">
    <source>
        <dbReference type="EMBL" id="MDI9243198.1"/>
    </source>
</evidence>
<dbReference type="CDD" id="cd00229">
    <property type="entry name" value="SGNH_hydrolase"/>
    <property type="match status" value="1"/>
</dbReference>
<dbReference type="PROSITE" id="PS52050">
    <property type="entry name" value="WYL"/>
    <property type="match status" value="1"/>
</dbReference>
<feature type="domain" description="WCX" evidence="2">
    <location>
        <begin position="447"/>
        <end position="521"/>
    </location>
</feature>
<dbReference type="SUPFAM" id="SSF46785">
    <property type="entry name" value="Winged helix' DNA-binding domain"/>
    <property type="match status" value="1"/>
</dbReference>
<evidence type="ECO:0000313" key="4">
    <source>
        <dbReference type="Proteomes" id="UP001300383"/>
    </source>
</evidence>
<dbReference type="AlphaFoldDB" id="A0AAP4BDK1"/>
<accession>A0AAP4BDK1</accession>
<evidence type="ECO:0000259" key="1">
    <source>
        <dbReference type="Pfam" id="PF13280"/>
    </source>
</evidence>
<dbReference type="Proteomes" id="UP001300383">
    <property type="component" value="Unassembled WGS sequence"/>
</dbReference>
<name>A0AAP4BDK1_9FIRM</name>
<dbReference type="Gene3D" id="3.40.50.1110">
    <property type="entry name" value="SGNH hydrolase"/>
    <property type="match status" value="1"/>
</dbReference>
<comment type="caution">
    <text evidence="3">The sequence shown here is derived from an EMBL/GenBank/DDBJ whole genome shotgun (WGS) entry which is preliminary data.</text>
</comment>
<protein>
    <submittedName>
        <fullName evidence="3">WYL domain-containing protein</fullName>
    </submittedName>
</protein>
<dbReference type="InterPro" id="IPR036514">
    <property type="entry name" value="SGNH_hydro_sf"/>
</dbReference>
<evidence type="ECO:0000259" key="2">
    <source>
        <dbReference type="Pfam" id="PF25583"/>
    </source>
</evidence>
<feature type="domain" description="WYL" evidence="1">
    <location>
        <begin position="340"/>
        <end position="410"/>
    </location>
</feature>
<dbReference type="SUPFAM" id="SSF52266">
    <property type="entry name" value="SGNH hydrolase"/>
    <property type="match status" value="1"/>
</dbReference>
<dbReference type="PANTHER" id="PTHR34580:SF1">
    <property type="entry name" value="PROTEIN PAFC"/>
    <property type="match status" value="1"/>
</dbReference>
<dbReference type="InterPro" id="IPR051534">
    <property type="entry name" value="CBASS_pafABC_assoc_protein"/>
</dbReference>
<sequence>MRILMLGNSFTFVNNMPDKLAQLTGAEVIHHTRGGARLAEQLNPETKMGSLTQAALQNEKWDYVILQEMSNGPVTSKDSFLKNVGLLCEKIRANGAMPVLYATWAYQKGGKQLASFGMDYDEMYQKMHDAYHEVAAQNRALIADVGKRFYELADRQNIYAEDGCHPNESGSQIAAQVIADVILADQAKHTEVVVETTADDNDTRLRILYLYQMLLTQSDEEHPLSTKQITDRMMEQHNIHMHRTTVPKDIELLRAAGFDIIGVRRRAWEYHLADRQFSLPELKLLIDAVQSSKFITEKKSKILIEKLISLTSENNADKLQRTVHITGRAKTDNEKGYYIVDAINDAMNAGVKISFLYFDYDGKKKQILRNDGNPYTVSPYDLIWDGDFYYLTGYCDEREEVRVFRVDRIKKQPELLKDIMVKPPKGYSVTKYTQEVFRMFDTQEISEVVLLCENSAMKSIIDRFGITIRTKSLDDEHFQVKVKVCAGPTFYRWVFGFDGKIKIVGPDEIKKQYRERLLRALEEI</sequence>
<dbReference type="Pfam" id="PF13280">
    <property type="entry name" value="WYL"/>
    <property type="match status" value="1"/>
</dbReference>
<proteinExistence type="predicted"/>